<dbReference type="Pfam" id="PF00361">
    <property type="entry name" value="Proton_antipo_M"/>
    <property type="match status" value="1"/>
</dbReference>
<dbReference type="InterPro" id="IPR010227">
    <property type="entry name" value="NADH_Q_OxRdtase_chainM/4"/>
</dbReference>
<feature type="transmembrane region" description="Helical" evidence="7">
    <location>
        <begin position="402"/>
        <end position="422"/>
    </location>
</feature>
<dbReference type="GO" id="GO:0012505">
    <property type="term" value="C:endomembrane system"/>
    <property type="evidence" value="ECO:0007669"/>
    <property type="project" value="UniProtKB-SubCell"/>
</dbReference>
<dbReference type="Proteomes" id="UP000476411">
    <property type="component" value="Chromosome"/>
</dbReference>
<evidence type="ECO:0000256" key="4">
    <source>
        <dbReference type="ARBA" id="ARBA00022989"/>
    </source>
</evidence>
<evidence type="ECO:0000256" key="6">
    <source>
        <dbReference type="RuleBase" id="RU000320"/>
    </source>
</evidence>
<dbReference type="InterPro" id="IPR003918">
    <property type="entry name" value="NADH_UbQ_OxRdtase"/>
</dbReference>
<feature type="transmembrane region" description="Helical" evidence="7">
    <location>
        <begin position="160"/>
        <end position="180"/>
    </location>
</feature>
<keyword evidence="10" id="KW-1185">Reference proteome</keyword>
<keyword evidence="3 6" id="KW-0812">Transmembrane</keyword>
<comment type="subcellular location">
    <subcellularLocation>
        <location evidence="1">Endomembrane system</location>
        <topology evidence="1">Multi-pass membrane protein</topology>
    </subcellularLocation>
    <subcellularLocation>
        <location evidence="6">Membrane</location>
        <topology evidence="6">Multi-pass membrane protein</topology>
    </subcellularLocation>
</comment>
<gene>
    <name evidence="9" type="ORF">GWR21_14345</name>
</gene>
<dbReference type="GO" id="GO:0008137">
    <property type="term" value="F:NADH dehydrogenase (ubiquinone) activity"/>
    <property type="evidence" value="ECO:0007669"/>
    <property type="project" value="InterPro"/>
</dbReference>
<dbReference type="EMBL" id="CP048113">
    <property type="protein sequence ID" value="QHS60731.1"/>
    <property type="molecule type" value="Genomic_DNA"/>
</dbReference>
<protein>
    <submittedName>
        <fullName evidence="9">NADH-quinone oxidoreductase subunit M</fullName>
    </submittedName>
</protein>
<proteinExistence type="inferred from homology"/>
<name>A0A6B9ZGW4_9BACT</name>
<dbReference type="KEGG" id="chih:GWR21_14345"/>
<evidence type="ECO:0000313" key="10">
    <source>
        <dbReference type="Proteomes" id="UP000476411"/>
    </source>
</evidence>
<evidence type="ECO:0000256" key="3">
    <source>
        <dbReference type="ARBA" id="ARBA00022692"/>
    </source>
</evidence>
<evidence type="ECO:0000313" key="9">
    <source>
        <dbReference type="EMBL" id="QHS60731.1"/>
    </source>
</evidence>
<feature type="transmembrane region" description="Helical" evidence="7">
    <location>
        <begin position="76"/>
        <end position="95"/>
    </location>
</feature>
<dbReference type="AlphaFoldDB" id="A0A6B9ZGW4"/>
<dbReference type="InterPro" id="IPR001750">
    <property type="entry name" value="ND/Mrp_TM"/>
</dbReference>
<sequence length="480" mass="52716">MLTVLLILIPLVAGLVTFGLKGSGPKMLGLIASLASLAVTVGALFQFRTDPGAAALKLDASWIPQLGAKFTLGMDGMGLMLCLLTAISFLLIFIVIYNREYERANSFYGLMLLSQAGLVGVFTAYDALLFYVFWELALIPVYFLCSLWGGEKRIPVTFKFFVYTFAGSLLMLVGLIYIYLQTPEHSFSYASFVSGAVSPEDQSWLFWLFFVAFAIKMPVFPFHTWQPDAYEQSPTPVTMVLSGIMVKMGLFGVVRWLLPVLPKGAYMWSDVAIVLSIIGIIYASCIAIVQSDIKRLIAYSSIAHIGLMSAAIFTNNEQGLQGMMVQMFNHGVNIIGLWIIVEIIQNRLKIKNLNEMGGIAQYAPGIAIFLVVISLANIGLPLTNGFIGEFLMFSGLFQYNVWFMAVAGLGIILAAVYTLNMVQKVIFGQSNALTETTTDLKANELVVLIAITGIILVLGFYPKPMLELVSSTTELVNKVY</sequence>
<feature type="transmembrane region" description="Helical" evidence="7">
    <location>
        <begin position="296"/>
        <end position="314"/>
    </location>
</feature>
<evidence type="ECO:0000256" key="5">
    <source>
        <dbReference type="ARBA" id="ARBA00023136"/>
    </source>
</evidence>
<feature type="transmembrane region" description="Helical" evidence="7">
    <location>
        <begin position="442"/>
        <end position="461"/>
    </location>
</feature>
<feature type="transmembrane region" description="Helical" evidence="7">
    <location>
        <begin position="204"/>
        <end position="225"/>
    </location>
</feature>
<evidence type="ECO:0000259" key="8">
    <source>
        <dbReference type="Pfam" id="PF00361"/>
    </source>
</evidence>
<dbReference type="PANTHER" id="PTHR43507:SF1">
    <property type="entry name" value="NADH-UBIQUINONE OXIDOREDUCTASE CHAIN 4"/>
    <property type="match status" value="1"/>
</dbReference>
<feature type="transmembrane region" description="Helical" evidence="7">
    <location>
        <begin position="264"/>
        <end position="289"/>
    </location>
</feature>
<feature type="domain" description="NADH:quinone oxidoreductase/Mrp antiporter transmembrane" evidence="8">
    <location>
        <begin position="124"/>
        <end position="409"/>
    </location>
</feature>
<feature type="transmembrane region" description="Helical" evidence="7">
    <location>
        <begin position="362"/>
        <end position="382"/>
    </location>
</feature>
<dbReference type="GO" id="GO:0048039">
    <property type="term" value="F:ubiquinone binding"/>
    <property type="evidence" value="ECO:0007669"/>
    <property type="project" value="TreeGrafter"/>
</dbReference>
<dbReference type="GO" id="GO:0042773">
    <property type="term" value="P:ATP synthesis coupled electron transport"/>
    <property type="evidence" value="ECO:0007669"/>
    <property type="project" value="InterPro"/>
</dbReference>
<dbReference type="RefSeq" id="WP_162332417.1">
    <property type="nucleotide sequence ID" value="NZ_CP048113.1"/>
</dbReference>
<evidence type="ECO:0000256" key="2">
    <source>
        <dbReference type="ARBA" id="ARBA00009025"/>
    </source>
</evidence>
<feature type="transmembrane region" description="Helical" evidence="7">
    <location>
        <begin position="131"/>
        <end position="148"/>
    </location>
</feature>
<comment type="similarity">
    <text evidence="2">Belongs to the complex I subunit 4 family.</text>
</comment>
<dbReference type="PANTHER" id="PTHR43507">
    <property type="entry name" value="NADH-UBIQUINONE OXIDOREDUCTASE CHAIN 4"/>
    <property type="match status" value="1"/>
</dbReference>
<feature type="transmembrane region" description="Helical" evidence="7">
    <location>
        <begin position="107"/>
        <end position="125"/>
    </location>
</feature>
<reference evidence="9 10" key="1">
    <citation type="submission" date="2020-01" db="EMBL/GenBank/DDBJ databases">
        <title>Complete genome sequence of Chitinophaga sp. H33E-04 isolated from quinoa roots.</title>
        <authorList>
            <person name="Weon H.-Y."/>
            <person name="Lee S.A."/>
        </authorList>
    </citation>
    <scope>NUCLEOTIDE SEQUENCE [LARGE SCALE GENOMIC DNA]</scope>
    <source>
        <strain evidence="9 10">H33E-04</strain>
    </source>
</reference>
<evidence type="ECO:0000256" key="7">
    <source>
        <dbReference type="SAM" id="Phobius"/>
    </source>
</evidence>
<dbReference type="GO" id="GO:0003954">
    <property type="term" value="F:NADH dehydrogenase activity"/>
    <property type="evidence" value="ECO:0007669"/>
    <property type="project" value="TreeGrafter"/>
</dbReference>
<evidence type="ECO:0000256" key="1">
    <source>
        <dbReference type="ARBA" id="ARBA00004127"/>
    </source>
</evidence>
<feature type="transmembrane region" description="Helical" evidence="7">
    <location>
        <begin position="237"/>
        <end position="258"/>
    </location>
</feature>
<keyword evidence="4 7" id="KW-1133">Transmembrane helix</keyword>
<keyword evidence="5 7" id="KW-0472">Membrane</keyword>
<dbReference type="NCBIfam" id="TIGR01972">
    <property type="entry name" value="NDH_I_M"/>
    <property type="match status" value="1"/>
</dbReference>
<accession>A0A6B9ZGW4</accession>
<feature type="transmembrane region" description="Helical" evidence="7">
    <location>
        <begin position="320"/>
        <end position="341"/>
    </location>
</feature>
<dbReference type="PRINTS" id="PR01437">
    <property type="entry name" value="NUOXDRDTASE4"/>
</dbReference>
<organism evidence="9 10">
    <name type="scientific">Chitinophaga agri</name>
    <dbReference type="NCBI Taxonomy" id="2703787"/>
    <lineage>
        <taxon>Bacteria</taxon>
        <taxon>Pseudomonadati</taxon>
        <taxon>Bacteroidota</taxon>
        <taxon>Chitinophagia</taxon>
        <taxon>Chitinophagales</taxon>
        <taxon>Chitinophagaceae</taxon>
        <taxon>Chitinophaga</taxon>
    </lineage>
</organism>
<dbReference type="GO" id="GO:0015990">
    <property type="term" value="P:electron transport coupled proton transport"/>
    <property type="evidence" value="ECO:0007669"/>
    <property type="project" value="TreeGrafter"/>
</dbReference>
<dbReference type="GO" id="GO:0016020">
    <property type="term" value="C:membrane"/>
    <property type="evidence" value="ECO:0007669"/>
    <property type="project" value="UniProtKB-SubCell"/>
</dbReference>